<keyword evidence="1" id="KW-0812">Transmembrane</keyword>
<accession>A0A1J5S668</accession>
<protein>
    <submittedName>
        <fullName evidence="2">Uncharacterized protein</fullName>
    </submittedName>
</protein>
<keyword evidence="1" id="KW-0472">Membrane</keyword>
<comment type="caution">
    <text evidence="2">The sequence shown here is derived from an EMBL/GenBank/DDBJ whole genome shotgun (WGS) entry which is preliminary data.</text>
</comment>
<keyword evidence="1" id="KW-1133">Transmembrane helix</keyword>
<evidence type="ECO:0000256" key="1">
    <source>
        <dbReference type="SAM" id="Phobius"/>
    </source>
</evidence>
<evidence type="ECO:0000313" key="2">
    <source>
        <dbReference type="EMBL" id="OIR03618.1"/>
    </source>
</evidence>
<name>A0A1J5S668_9ZZZZ</name>
<dbReference type="EMBL" id="MLJW01000064">
    <property type="protein sequence ID" value="OIR03618.1"/>
    <property type="molecule type" value="Genomic_DNA"/>
</dbReference>
<sequence length="95" mass="9690">MKTFLLIVFAAAFTLVVIRLFPIVLASAGLGAAVLLALLGFACLVMLPVAAGALGAVAALVTVLVLAVAALSPIWIPILAVIGLISLIRRRSKTV</sequence>
<gene>
    <name evidence="2" type="ORF">GALL_142400</name>
</gene>
<dbReference type="AlphaFoldDB" id="A0A1J5S668"/>
<proteinExistence type="predicted"/>
<feature type="transmembrane region" description="Helical" evidence="1">
    <location>
        <begin position="32"/>
        <end position="51"/>
    </location>
</feature>
<feature type="transmembrane region" description="Helical" evidence="1">
    <location>
        <begin position="6"/>
        <end position="25"/>
    </location>
</feature>
<feature type="transmembrane region" description="Helical" evidence="1">
    <location>
        <begin position="57"/>
        <end position="88"/>
    </location>
</feature>
<organism evidence="2">
    <name type="scientific">mine drainage metagenome</name>
    <dbReference type="NCBI Taxonomy" id="410659"/>
    <lineage>
        <taxon>unclassified sequences</taxon>
        <taxon>metagenomes</taxon>
        <taxon>ecological metagenomes</taxon>
    </lineage>
</organism>
<reference evidence="2" key="1">
    <citation type="submission" date="2016-10" db="EMBL/GenBank/DDBJ databases">
        <title>Sequence of Gallionella enrichment culture.</title>
        <authorList>
            <person name="Poehlein A."/>
            <person name="Muehling M."/>
            <person name="Daniel R."/>
        </authorList>
    </citation>
    <scope>NUCLEOTIDE SEQUENCE</scope>
</reference>